<accession>A0A1C2D8K8</accession>
<dbReference type="AlphaFoldDB" id="A0A1C2D8K8"/>
<organism evidence="1 2">
    <name type="scientific">Pseudomonas graminis</name>
    <dbReference type="NCBI Taxonomy" id="158627"/>
    <lineage>
        <taxon>Bacteria</taxon>
        <taxon>Pseudomonadati</taxon>
        <taxon>Pseudomonadota</taxon>
        <taxon>Gammaproteobacteria</taxon>
        <taxon>Pseudomonadales</taxon>
        <taxon>Pseudomonadaceae</taxon>
        <taxon>Pseudomonas</taxon>
    </lineage>
</organism>
<reference evidence="1 2" key="1">
    <citation type="submission" date="2016-08" db="EMBL/GenBank/DDBJ databases">
        <title>Whole genome sequence of Pseudomonas graminis strain UASWS1507, a potential biological control agent for agriculture.</title>
        <authorList>
            <person name="Crovadore J."/>
            <person name="Calmin G."/>
            <person name="Chablais R."/>
            <person name="Cochard B."/>
            <person name="Lefort F."/>
        </authorList>
    </citation>
    <scope>NUCLEOTIDE SEQUENCE [LARGE SCALE GENOMIC DNA]</scope>
    <source>
        <strain evidence="1 2">UASWS1507</strain>
    </source>
</reference>
<name>A0A1C2D8K8_9PSED</name>
<comment type="caution">
    <text evidence="1">The sequence shown here is derived from an EMBL/GenBank/DDBJ whole genome shotgun (WGS) entry which is preliminary data.</text>
</comment>
<dbReference type="Proteomes" id="UP000095143">
    <property type="component" value="Unassembled WGS sequence"/>
</dbReference>
<sequence>MQKPEQVIADVNKNYKETITDCREYGTNKPRGHYYCSGVTLRTVDDGNFNPWMYSSNSLAIGATSYSWLRRGVIQTRLYHPAGFILRNRIDAIAYGLPGLESGFICLYPYDASTSTANGHKGCGYRGKRYPPSAPAKPDDDNSAYAWGSCEGMNITTATQWDQHFQSVGQQMYRQCSWNIDSQHGWNNMIASRDDFPQLQSIWNEILLNNLGDGGQMPKYIAAYFYDVSKAGGLAAARNFQVKMNNAGYNVPILRLNFANAGGDIFSYSAADQAVAQ</sequence>
<protein>
    <submittedName>
        <fullName evidence="1">Uncharacterized protein</fullName>
    </submittedName>
</protein>
<evidence type="ECO:0000313" key="2">
    <source>
        <dbReference type="Proteomes" id="UP000095143"/>
    </source>
</evidence>
<evidence type="ECO:0000313" key="1">
    <source>
        <dbReference type="EMBL" id="OCX11058.1"/>
    </source>
</evidence>
<proteinExistence type="predicted"/>
<gene>
    <name evidence="1" type="ORF">BBI10_22875</name>
</gene>
<dbReference type="EMBL" id="MDEN01000069">
    <property type="protein sequence ID" value="OCX11058.1"/>
    <property type="molecule type" value="Genomic_DNA"/>
</dbReference>